<reference evidence="1" key="1">
    <citation type="submission" date="2020-12" db="EMBL/GenBank/DDBJ databases">
        <title>The genome sequence of Inhella sp. 4Y17.</title>
        <authorList>
            <person name="Liu Y."/>
        </authorList>
    </citation>
    <scope>NUCLEOTIDE SEQUENCE</scope>
    <source>
        <strain evidence="1">4Y10</strain>
    </source>
</reference>
<gene>
    <name evidence="1" type="ORF">I7X43_13635</name>
</gene>
<evidence type="ECO:0000313" key="2">
    <source>
        <dbReference type="Proteomes" id="UP000620139"/>
    </source>
</evidence>
<comment type="caution">
    <text evidence="1">The sequence shown here is derived from an EMBL/GenBank/DDBJ whole genome shotgun (WGS) entry which is preliminary data.</text>
</comment>
<organism evidence="1 2">
    <name type="scientific">Inhella gelatinilytica</name>
    <dbReference type="NCBI Taxonomy" id="2795030"/>
    <lineage>
        <taxon>Bacteria</taxon>
        <taxon>Pseudomonadati</taxon>
        <taxon>Pseudomonadota</taxon>
        <taxon>Betaproteobacteria</taxon>
        <taxon>Burkholderiales</taxon>
        <taxon>Sphaerotilaceae</taxon>
        <taxon>Inhella</taxon>
    </lineage>
</organism>
<proteinExistence type="predicted"/>
<name>A0A931IW18_9BURK</name>
<dbReference type="Proteomes" id="UP000620139">
    <property type="component" value="Unassembled WGS sequence"/>
</dbReference>
<accession>A0A931IW18</accession>
<sequence>MKTRPYVIVTPSYCVSAGVRVMHTLCHELNALGLDAKLLITSNLSPSPAEMLNPALNTPCINPIFERAWPRLQDEAIVICTDGFPGNPFGAKHVVRYVLGKEMPRETDNPEEFRVYYSKAFPAQRAGRHAVLYLLPIDLALFNANNVVERPQNMLWLGKGARFLKDTHEGCIPITYSWPPTRPELAFHLRRTSRLYSYDAVSATNLEAVLCGATVVLKHLSYHDWTWTRADMEAMEQGTGGFAFGDSDYELDRAERTRQETMERIRYHQASFKMRLLEFVEATQYRFRAN</sequence>
<dbReference type="EMBL" id="JAEDAL010000007">
    <property type="protein sequence ID" value="MBH9553885.1"/>
    <property type="molecule type" value="Genomic_DNA"/>
</dbReference>
<keyword evidence="2" id="KW-1185">Reference proteome</keyword>
<evidence type="ECO:0000313" key="1">
    <source>
        <dbReference type="EMBL" id="MBH9553885.1"/>
    </source>
</evidence>
<dbReference type="RefSeq" id="WP_198101499.1">
    <property type="nucleotide sequence ID" value="NZ_JAEDAL010000007.1"/>
</dbReference>
<dbReference type="AlphaFoldDB" id="A0A931IW18"/>
<protein>
    <submittedName>
        <fullName evidence="1">Uncharacterized protein</fullName>
    </submittedName>
</protein>